<dbReference type="PANTHER" id="PTHR41523:SF8">
    <property type="entry name" value="ETHYLENE RESPONSE SENSOR PROTEIN"/>
    <property type="match status" value="1"/>
</dbReference>
<dbReference type="GO" id="GO:0009881">
    <property type="term" value="F:photoreceptor activity"/>
    <property type="evidence" value="ECO:0007669"/>
    <property type="project" value="UniProtKB-KW"/>
</dbReference>
<evidence type="ECO:0000256" key="7">
    <source>
        <dbReference type="ARBA" id="ARBA00022630"/>
    </source>
</evidence>
<dbReference type="GO" id="GO:0000160">
    <property type="term" value="P:phosphorelay signal transduction system"/>
    <property type="evidence" value="ECO:0007669"/>
    <property type="project" value="InterPro"/>
</dbReference>
<dbReference type="RefSeq" id="WP_188721656.1">
    <property type="nucleotide sequence ID" value="NZ_BMIF01000008.1"/>
</dbReference>
<keyword evidence="12 21" id="KW-0418">Kinase</keyword>
<evidence type="ECO:0000256" key="11">
    <source>
        <dbReference type="ARBA" id="ARBA00022741"/>
    </source>
</evidence>
<feature type="domain" description="PAC" evidence="20">
    <location>
        <begin position="227"/>
        <end position="279"/>
    </location>
</feature>
<dbReference type="SMART" id="SM00911">
    <property type="entry name" value="HWE_HK"/>
    <property type="match status" value="1"/>
</dbReference>
<feature type="modified residue" description="4-aspartylphosphate" evidence="17">
    <location>
        <position position="555"/>
    </location>
</feature>
<evidence type="ECO:0000256" key="1">
    <source>
        <dbReference type="ARBA" id="ARBA00000085"/>
    </source>
</evidence>
<dbReference type="PANTHER" id="PTHR41523">
    <property type="entry name" value="TWO-COMPONENT SYSTEM SENSOR PROTEIN"/>
    <property type="match status" value="1"/>
</dbReference>
<dbReference type="Pfam" id="PF00072">
    <property type="entry name" value="Response_reg"/>
    <property type="match status" value="1"/>
</dbReference>
<keyword evidence="15" id="KW-0843">Virulence</keyword>
<evidence type="ECO:0000256" key="13">
    <source>
        <dbReference type="ARBA" id="ARBA00022840"/>
    </source>
</evidence>
<keyword evidence="14" id="KW-0157">Chromophore</keyword>
<dbReference type="InterPro" id="IPR035965">
    <property type="entry name" value="PAS-like_dom_sf"/>
</dbReference>
<sequence>MPWRKPVKFLLVDDLEENLNALVALLNRDGLELHTAKSGSEALELLLHNEYALALLDVQMPGMSGFELAELMRGTARTRHIPIIFLTAVATDESLRFRGYEAGAVDYLLKPINSQMLRNKTDIFFELSRQKAELAWQRDLLHQSAEDLSKALVRLQAHSDNSPLAIVEFDPKFRLVSWSKGAERMFGWCANETLGKHALEFKWLHEDDHEDLKALANDMLAGNQLRNKFSARVYNKDGSVIECEWYNSALQDQSGRLISINSQVLDVTERKRAEDARQLLVGELNHRVKNTLATVQAIATQTLRRSASPQEFNANFTGRLQSLARAHSLFSSTTWQPVDLDELIRNQLHVGSIDEQRYILRGPGVRLPCQPALHFALILHELGTNARKYGALSTDDGKIELHWTVDNGMLRLSWSETGGPIVKVPSKRGFGSTLIEQIVSGADGEANVSFRAEGVIWTITAKLTDYPDSEETAAHSISTSAAPATIAEVVRASDHRPETLAGKRFLVIEDEPLVALEIEGLVEEFGASVVGQTRTAEQALAAITGETVIDGALLDGNLHGQPVDEIAAALTRRNIPFVFVTGYGRETLPRAFQNAPLLTKPFTEAQLLAAARQLVAQAPEVVTLRKRKG</sequence>
<dbReference type="InterPro" id="IPR013656">
    <property type="entry name" value="PAS_4"/>
</dbReference>
<dbReference type="InterPro" id="IPR000014">
    <property type="entry name" value="PAS"/>
</dbReference>
<keyword evidence="6" id="KW-0716">Sensory transduction</keyword>
<evidence type="ECO:0000256" key="16">
    <source>
        <dbReference type="ARBA" id="ARBA00023170"/>
    </source>
</evidence>
<dbReference type="Pfam" id="PF08448">
    <property type="entry name" value="PAS_4"/>
    <property type="match status" value="1"/>
</dbReference>
<dbReference type="InterPro" id="IPR036890">
    <property type="entry name" value="HATPase_C_sf"/>
</dbReference>
<dbReference type="EMBL" id="BMIF01000008">
    <property type="protein sequence ID" value="GGA72186.1"/>
    <property type="molecule type" value="Genomic_DNA"/>
</dbReference>
<accession>A0A916W6U0</accession>
<feature type="domain" description="Response regulatory" evidence="18">
    <location>
        <begin position="8"/>
        <end position="125"/>
    </location>
</feature>
<protein>
    <recommendedName>
        <fullName evidence="3">Blue-light-activated histidine kinase</fullName>
        <ecNumber evidence="2">2.7.13.3</ecNumber>
    </recommendedName>
</protein>
<dbReference type="SMART" id="SM00091">
    <property type="entry name" value="PAS"/>
    <property type="match status" value="1"/>
</dbReference>
<evidence type="ECO:0000256" key="15">
    <source>
        <dbReference type="ARBA" id="ARBA00023026"/>
    </source>
</evidence>
<reference evidence="21" key="1">
    <citation type="journal article" date="2014" name="Int. J. Syst. Evol. Microbiol.">
        <title>Complete genome sequence of Corynebacterium casei LMG S-19264T (=DSM 44701T), isolated from a smear-ripened cheese.</title>
        <authorList>
            <consortium name="US DOE Joint Genome Institute (JGI-PGF)"/>
            <person name="Walter F."/>
            <person name="Albersmeier A."/>
            <person name="Kalinowski J."/>
            <person name="Ruckert C."/>
        </authorList>
    </citation>
    <scope>NUCLEOTIDE SEQUENCE</scope>
    <source>
        <strain evidence="21">CGMCC 1.15320</strain>
    </source>
</reference>
<evidence type="ECO:0000256" key="2">
    <source>
        <dbReference type="ARBA" id="ARBA00012438"/>
    </source>
</evidence>
<keyword evidence="9" id="KW-0808">Transferase</keyword>
<evidence type="ECO:0000259" key="20">
    <source>
        <dbReference type="PROSITE" id="PS50113"/>
    </source>
</evidence>
<evidence type="ECO:0000259" key="18">
    <source>
        <dbReference type="PROSITE" id="PS50110"/>
    </source>
</evidence>
<evidence type="ECO:0000256" key="6">
    <source>
        <dbReference type="ARBA" id="ARBA00022606"/>
    </source>
</evidence>
<dbReference type="InterPro" id="IPR011102">
    <property type="entry name" value="Sig_transdc_His_kinase_HWE"/>
</dbReference>
<dbReference type="PROSITE" id="PS50113">
    <property type="entry name" value="PAC"/>
    <property type="match status" value="1"/>
</dbReference>
<evidence type="ECO:0000259" key="19">
    <source>
        <dbReference type="PROSITE" id="PS50112"/>
    </source>
</evidence>
<evidence type="ECO:0000256" key="14">
    <source>
        <dbReference type="ARBA" id="ARBA00022991"/>
    </source>
</evidence>
<comment type="caution">
    <text evidence="21">The sequence shown here is derived from an EMBL/GenBank/DDBJ whole genome shotgun (WGS) entry which is preliminary data.</text>
</comment>
<feature type="modified residue" description="4-aspartylphosphate" evidence="17">
    <location>
        <position position="57"/>
    </location>
</feature>
<dbReference type="Gene3D" id="3.30.450.20">
    <property type="entry name" value="PAS domain"/>
    <property type="match status" value="1"/>
</dbReference>
<dbReference type="NCBIfam" id="TIGR00229">
    <property type="entry name" value="sensory_box"/>
    <property type="match status" value="1"/>
</dbReference>
<keyword evidence="22" id="KW-1185">Reference proteome</keyword>
<evidence type="ECO:0000256" key="5">
    <source>
        <dbReference type="ARBA" id="ARBA00022553"/>
    </source>
</evidence>
<dbReference type="SUPFAM" id="SSF52172">
    <property type="entry name" value="CheY-like"/>
    <property type="match status" value="2"/>
</dbReference>
<dbReference type="GO" id="GO:0005524">
    <property type="term" value="F:ATP binding"/>
    <property type="evidence" value="ECO:0007669"/>
    <property type="project" value="UniProtKB-KW"/>
</dbReference>
<keyword evidence="5 17" id="KW-0597">Phosphoprotein</keyword>
<dbReference type="Gene3D" id="3.40.50.2300">
    <property type="match status" value="2"/>
</dbReference>
<evidence type="ECO:0000256" key="4">
    <source>
        <dbReference type="ARBA" id="ARBA00022543"/>
    </source>
</evidence>
<evidence type="ECO:0000256" key="8">
    <source>
        <dbReference type="ARBA" id="ARBA00022643"/>
    </source>
</evidence>
<keyword evidence="7" id="KW-0285">Flavoprotein</keyword>
<dbReference type="GO" id="GO:0004673">
    <property type="term" value="F:protein histidine kinase activity"/>
    <property type="evidence" value="ECO:0007669"/>
    <property type="project" value="UniProtKB-EC"/>
</dbReference>
<dbReference type="SMART" id="SM00086">
    <property type="entry name" value="PAC"/>
    <property type="match status" value="1"/>
</dbReference>
<keyword evidence="4" id="KW-0600">Photoreceptor protein</keyword>
<reference evidence="21" key="2">
    <citation type="submission" date="2020-09" db="EMBL/GenBank/DDBJ databases">
        <authorList>
            <person name="Sun Q."/>
            <person name="Zhou Y."/>
        </authorList>
    </citation>
    <scope>NUCLEOTIDE SEQUENCE</scope>
    <source>
        <strain evidence="21">CGMCC 1.15320</strain>
    </source>
</reference>
<dbReference type="Pfam" id="PF07536">
    <property type="entry name" value="HWE_HK"/>
    <property type="match status" value="1"/>
</dbReference>
<dbReference type="CDD" id="cd00130">
    <property type="entry name" value="PAS"/>
    <property type="match status" value="1"/>
</dbReference>
<keyword evidence="11" id="KW-0547">Nucleotide-binding</keyword>
<evidence type="ECO:0000313" key="22">
    <source>
        <dbReference type="Proteomes" id="UP000636264"/>
    </source>
</evidence>
<dbReference type="AlphaFoldDB" id="A0A916W6U0"/>
<dbReference type="PROSITE" id="PS50110">
    <property type="entry name" value="RESPONSE_REGULATORY"/>
    <property type="match status" value="2"/>
</dbReference>
<comment type="catalytic activity">
    <reaction evidence="1">
        <text>ATP + protein L-histidine = ADP + protein N-phospho-L-histidine.</text>
        <dbReference type="EC" id="2.7.13.3"/>
    </reaction>
</comment>
<organism evidence="21 22">
    <name type="scientific">Nitratireductor aestuarii</name>
    <dbReference type="NCBI Taxonomy" id="1735103"/>
    <lineage>
        <taxon>Bacteria</taxon>
        <taxon>Pseudomonadati</taxon>
        <taxon>Pseudomonadota</taxon>
        <taxon>Alphaproteobacteria</taxon>
        <taxon>Hyphomicrobiales</taxon>
        <taxon>Phyllobacteriaceae</taxon>
        <taxon>Nitratireductor</taxon>
    </lineage>
</organism>
<dbReference type="SMART" id="SM00448">
    <property type="entry name" value="REC"/>
    <property type="match status" value="2"/>
</dbReference>
<feature type="domain" description="Response regulatory" evidence="18">
    <location>
        <begin position="504"/>
        <end position="615"/>
    </location>
</feature>
<evidence type="ECO:0000256" key="10">
    <source>
        <dbReference type="ARBA" id="ARBA00022737"/>
    </source>
</evidence>
<evidence type="ECO:0000313" key="21">
    <source>
        <dbReference type="EMBL" id="GGA72186.1"/>
    </source>
</evidence>
<proteinExistence type="predicted"/>
<dbReference type="InterPro" id="IPR001610">
    <property type="entry name" value="PAC"/>
</dbReference>
<dbReference type="EC" id="2.7.13.3" evidence="2"/>
<dbReference type="Gene3D" id="3.30.565.10">
    <property type="entry name" value="Histidine kinase-like ATPase, C-terminal domain"/>
    <property type="match status" value="1"/>
</dbReference>
<dbReference type="InterPro" id="IPR011006">
    <property type="entry name" value="CheY-like_superfamily"/>
</dbReference>
<keyword evidence="10" id="KW-0677">Repeat</keyword>
<keyword evidence="16" id="KW-0675">Receptor</keyword>
<evidence type="ECO:0000256" key="17">
    <source>
        <dbReference type="PROSITE-ProRule" id="PRU00169"/>
    </source>
</evidence>
<dbReference type="PROSITE" id="PS50112">
    <property type="entry name" value="PAS"/>
    <property type="match status" value="1"/>
</dbReference>
<feature type="domain" description="PAS" evidence="19">
    <location>
        <begin position="160"/>
        <end position="223"/>
    </location>
</feature>
<evidence type="ECO:0000256" key="3">
    <source>
        <dbReference type="ARBA" id="ARBA00021740"/>
    </source>
</evidence>
<evidence type="ECO:0000256" key="12">
    <source>
        <dbReference type="ARBA" id="ARBA00022777"/>
    </source>
</evidence>
<name>A0A916W6U0_9HYPH</name>
<dbReference type="SUPFAM" id="SSF55874">
    <property type="entry name" value="ATPase domain of HSP90 chaperone/DNA topoisomerase II/histidine kinase"/>
    <property type="match status" value="1"/>
</dbReference>
<dbReference type="SUPFAM" id="SSF55785">
    <property type="entry name" value="PYP-like sensor domain (PAS domain)"/>
    <property type="match status" value="1"/>
</dbReference>
<dbReference type="InterPro" id="IPR001789">
    <property type="entry name" value="Sig_transdc_resp-reg_receiver"/>
</dbReference>
<evidence type="ECO:0000256" key="9">
    <source>
        <dbReference type="ARBA" id="ARBA00022679"/>
    </source>
</evidence>
<gene>
    <name evidence="21" type="ORF">GCM10011385_27560</name>
</gene>
<dbReference type="Proteomes" id="UP000636264">
    <property type="component" value="Unassembled WGS sequence"/>
</dbReference>
<keyword evidence="13" id="KW-0067">ATP-binding</keyword>
<dbReference type="InterPro" id="IPR000700">
    <property type="entry name" value="PAS-assoc_C"/>
</dbReference>
<keyword evidence="8" id="KW-0288">FMN</keyword>